<dbReference type="AlphaFoldDB" id="A0A4Q0Y240"/>
<dbReference type="InterPro" id="IPR036271">
    <property type="entry name" value="Tet_transcr_reg_TetR-rel_C_sf"/>
</dbReference>
<protein>
    <submittedName>
        <fullName evidence="4">TetR family transcriptional regulator</fullName>
    </submittedName>
</protein>
<comment type="caution">
    <text evidence="4">The sequence shown here is derived from an EMBL/GenBank/DDBJ whole genome shotgun (WGS) entry which is preliminary data.</text>
</comment>
<dbReference type="Pfam" id="PF00440">
    <property type="entry name" value="TetR_N"/>
    <property type="match status" value="1"/>
</dbReference>
<accession>A0A4Q0Y240</accession>
<sequence>MAIIVDKTQKRKDIALACKDALINDGIHNVSISKLTKAAGISKGSFYDYFENKNDLIFEIINISLSKHNELKQNKLNSVETTREKAKVFLQIFYDEDDEELKNLYKEFLSISLSNPTKDILDYHKNRNDEYFEWFVSIFNDGIKKGELKPEALNLVKGLFILGNGLFLSGLTCNFHKNDSNMEEVNEFIDVIFNFVEV</sequence>
<dbReference type="PANTHER" id="PTHR43479:SF11">
    <property type="entry name" value="ACREF_ENVCD OPERON REPRESSOR-RELATED"/>
    <property type="match status" value="1"/>
</dbReference>
<keyword evidence="1 2" id="KW-0238">DNA-binding</keyword>
<dbReference type="EMBL" id="PDKO01000002">
    <property type="protein sequence ID" value="RXJ64170.1"/>
    <property type="molecule type" value="Genomic_DNA"/>
</dbReference>
<evidence type="ECO:0000259" key="3">
    <source>
        <dbReference type="PROSITE" id="PS50977"/>
    </source>
</evidence>
<dbReference type="RefSeq" id="WP_129081486.1">
    <property type="nucleotide sequence ID" value="NZ_CP041070.1"/>
</dbReference>
<name>A0A4Q0Y240_9BACT</name>
<feature type="domain" description="HTH tetR-type" evidence="3">
    <location>
        <begin position="8"/>
        <end position="68"/>
    </location>
</feature>
<gene>
    <name evidence="4" type="ORF">CRV06_04335</name>
</gene>
<dbReference type="Gene3D" id="1.10.357.10">
    <property type="entry name" value="Tetracycline Repressor, domain 2"/>
    <property type="match status" value="1"/>
</dbReference>
<reference evidence="4 5" key="1">
    <citation type="submission" date="2017-10" db="EMBL/GenBank/DDBJ databases">
        <title>Genomics of the genus Arcobacter.</title>
        <authorList>
            <person name="Perez-Cataluna A."/>
            <person name="Figueras M.J."/>
        </authorList>
    </citation>
    <scope>NUCLEOTIDE SEQUENCE [LARGE SCALE GENOMIC DNA]</scope>
    <source>
        <strain evidence="4 5">DSM 24636</strain>
    </source>
</reference>
<feature type="DNA-binding region" description="H-T-H motif" evidence="2">
    <location>
        <begin position="31"/>
        <end position="50"/>
    </location>
</feature>
<dbReference type="InterPro" id="IPR050624">
    <property type="entry name" value="HTH-type_Tx_Regulator"/>
</dbReference>
<dbReference type="InterPro" id="IPR009057">
    <property type="entry name" value="Homeodomain-like_sf"/>
</dbReference>
<dbReference type="GO" id="GO:0003677">
    <property type="term" value="F:DNA binding"/>
    <property type="evidence" value="ECO:0007669"/>
    <property type="project" value="UniProtKB-UniRule"/>
</dbReference>
<keyword evidence="5" id="KW-1185">Reference proteome</keyword>
<dbReference type="Proteomes" id="UP000290191">
    <property type="component" value="Unassembled WGS sequence"/>
</dbReference>
<dbReference type="PANTHER" id="PTHR43479">
    <property type="entry name" value="ACREF/ENVCD OPERON REPRESSOR-RELATED"/>
    <property type="match status" value="1"/>
</dbReference>
<dbReference type="SUPFAM" id="SSF48498">
    <property type="entry name" value="Tetracyclin repressor-like, C-terminal domain"/>
    <property type="match status" value="1"/>
</dbReference>
<evidence type="ECO:0000313" key="4">
    <source>
        <dbReference type="EMBL" id="RXJ64170.1"/>
    </source>
</evidence>
<evidence type="ECO:0000313" key="5">
    <source>
        <dbReference type="Proteomes" id="UP000290191"/>
    </source>
</evidence>
<dbReference type="InterPro" id="IPR001647">
    <property type="entry name" value="HTH_TetR"/>
</dbReference>
<dbReference type="PROSITE" id="PS50977">
    <property type="entry name" value="HTH_TETR_2"/>
    <property type="match status" value="1"/>
</dbReference>
<evidence type="ECO:0000256" key="2">
    <source>
        <dbReference type="PROSITE-ProRule" id="PRU00335"/>
    </source>
</evidence>
<dbReference type="STRING" id="877500.GCA_000935065_01394"/>
<dbReference type="PROSITE" id="PS01081">
    <property type="entry name" value="HTH_TETR_1"/>
    <property type="match status" value="1"/>
</dbReference>
<dbReference type="SUPFAM" id="SSF46689">
    <property type="entry name" value="Homeodomain-like"/>
    <property type="match status" value="1"/>
</dbReference>
<dbReference type="OrthoDB" id="9809994at2"/>
<organism evidence="4 5">
    <name type="scientific">Halarcobacter anaerophilus</name>
    <dbReference type="NCBI Taxonomy" id="877500"/>
    <lineage>
        <taxon>Bacteria</taxon>
        <taxon>Pseudomonadati</taxon>
        <taxon>Campylobacterota</taxon>
        <taxon>Epsilonproteobacteria</taxon>
        <taxon>Campylobacterales</taxon>
        <taxon>Arcobacteraceae</taxon>
        <taxon>Halarcobacter</taxon>
    </lineage>
</organism>
<dbReference type="InterPro" id="IPR023772">
    <property type="entry name" value="DNA-bd_HTH_TetR-type_CS"/>
</dbReference>
<evidence type="ECO:0000256" key="1">
    <source>
        <dbReference type="ARBA" id="ARBA00023125"/>
    </source>
</evidence>
<proteinExistence type="predicted"/>